<evidence type="ECO:0000256" key="1">
    <source>
        <dbReference type="SAM" id="SignalP"/>
    </source>
</evidence>
<dbReference type="Proteomes" id="UP000191240">
    <property type="component" value="Unassembled WGS sequence"/>
</dbReference>
<reference evidence="2 3" key="1">
    <citation type="submission" date="2016-11" db="EMBL/GenBank/DDBJ databases">
        <authorList>
            <person name="Jaros S."/>
            <person name="Januszkiewicz K."/>
            <person name="Wedrychowicz H."/>
        </authorList>
    </citation>
    <scope>NUCLEOTIDE SEQUENCE [LARGE SCALE GENOMIC DNA]</scope>
    <source>
        <strain evidence="2 3">DSM 3074</strain>
    </source>
</reference>
<gene>
    <name evidence="2" type="ORF">SAMN02745671_00819</name>
</gene>
<sequence length="146" mass="15283">MKRVIKVLSAVLCMFVIQCGIALASPSAAAYSEIINSLPAVGQRVGSLPSYAQALPPMGYGVPPQVVRGNYGGLEFVEVLSGGRVMQLQIKPEAGDTDTTSISGSIVSTLSAIYGSPITTEDGNYVWASWVAGSYSPRTGIISLQR</sequence>
<evidence type="ECO:0000313" key="3">
    <source>
        <dbReference type="Proteomes" id="UP000191240"/>
    </source>
</evidence>
<proteinExistence type="predicted"/>
<organism evidence="2 3">
    <name type="scientific">Anaerovibrio lipolyticus DSM 3074</name>
    <dbReference type="NCBI Taxonomy" id="1120997"/>
    <lineage>
        <taxon>Bacteria</taxon>
        <taxon>Bacillati</taxon>
        <taxon>Bacillota</taxon>
        <taxon>Negativicutes</taxon>
        <taxon>Selenomonadales</taxon>
        <taxon>Selenomonadaceae</taxon>
        <taxon>Anaerovibrio</taxon>
    </lineage>
</organism>
<feature type="signal peptide" evidence="1">
    <location>
        <begin position="1"/>
        <end position="24"/>
    </location>
</feature>
<keyword evidence="1" id="KW-0732">Signal</keyword>
<name>A0A1M6BNQ6_9FIRM</name>
<evidence type="ECO:0000313" key="2">
    <source>
        <dbReference type="EMBL" id="SHI50173.1"/>
    </source>
</evidence>
<dbReference type="AlphaFoldDB" id="A0A1M6BNQ6"/>
<accession>A0A1M6BNQ6</accession>
<protein>
    <submittedName>
        <fullName evidence="2">Uncharacterized protein</fullName>
    </submittedName>
</protein>
<dbReference type="EMBL" id="FQYW01000006">
    <property type="protein sequence ID" value="SHI50173.1"/>
    <property type="molecule type" value="Genomic_DNA"/>
</dbReference>
<feature type="chain" id="PRO_5012047989" evidence="1">
    <location>
        <begin position="25"/>
        <end position="146"/>
    </location>
</feature>
<dbReference type="RefSeq" id="WP_080325440.1">
    <property type="nucleotide sequence ID" value="NZ_FQYW01000006.1"/>
</dbReference>